<organism evidence="5 6">
    <name type="scientific">Donghicola eburneus</name>
    <dbReference type="NCBI Taxonomy" id="393278"/>
    <lineage>
        <taxon>Bacteria</taxon>
        <taxon>Pseudomonadati</taxon>
        <taxon>Pseudomonadota</taxon>
        <taxon>Alphaproteobacteria</taxon>
        <taxon>Rhodobacterales</taxon>
        <taxon>Roseobacteraceae</taxon>
        <taxon>Donghicola</taxon>
    </lineage>
</organism>
<dbReference type="PANTHER" id="PTHR43309:SF5">
    <property type="entry name" value="5-OXOPROLINASE SUBUNIT C"/>
    <property type="match status" value="1"/>
</dbReference>
<dbReference type="InterPro" id="IPR003778">
    <property type="entry name" value="CT_A_B"/>
</dbReference>
<sequence>MTRIKVLSAGPSVTLQDRGRNGLSAFGLSAGGAMDPMALAEARALLGAGFDGCAIEMGQMGGRYTADGDLIIALTGARMKAQLDGESLAWGQTHAWPAGAELEIGAATEGAYGYLAVAGTWQVPERFGAKSTHIQAGIGAPMTGGDVLELDPTPAEAGLGLPNWRTTATEVRVIPSVQSGWFGEEGRAWLERTVFVKTARASRMGAALSFDGQGVQSDHGLSVTSEIVSLGDIQITGDGTPYVLMREAQTTGGYSRIATVISADLPAFAQLAVGAQIPFKFVTLEQALAARVAQADFAKALRGRVAPVVRAPEMIHDLLSYTLVSGVVSATDPEGWE</sequence>
<dbReference type="SMART" id="SM00797">
    <property type="entry name" value="AHS2"/>
    <property type="match status" value="1"/>
</dbReference>
<dbReference type="PANTHER" id="PTHR43309">
    <property type="entry name" value="5-OXOPROLINASE SUBUNIT C"/>
    <property type="match status" value="1"/>
</dbReference>
<dbReference type="Gene3D" id="2.40.100.10">
    <property type="entry name" value="Cyclophilin-like"/>
    <property type="match status" value="1"/>
</dbReference>
<reference evidence="6" key="1">
    <citation type="submission" date="2016-09" db="EMBL/GenBank/DDBJ databases">
        <authorList>
            <person name="Wibberg D."/>
        </authorList>
    </citation>
    <scope>NUCLEOTIDE SEQUENCE [LARGE SCALE GENOMIC DNA]</scope>
</reference>
<evidence type="ECO:0000256" key="1">
    <source>
        <dbReference type="ARBA" id="ARBA00022741"/>
    </source>
</evidence>
<dbReference type="InterPro" id="IPR029000">
    <property type="entry name" value="Cyclophilin-like_dom_sf"/>
</dbReference>
<dbReference type="InterPro" id="IPR052708">
    <property type="entry name" value="PxpC"/>
</dbReference>
<dbReference type="GO" id="GO:0016829">
    <property type="term" value="F:lyase activity"/>
    <property type="evidence" value="ECO:0007669"/>
    <property type="project" value="UniProtKB-KW"/>
</dbReference>
<keyword evidence="5" id="KW-0456">Lyase</keyword>
<evidence type="ECO:0000259" key="4">
    <source>
        <dbReference type="SMART" id="SM00797"/>
    </source>
</evidence>
<keyword evidence="3" id="KW-0067">ATP-binding</keyword>
<accession>A0A1M4MZK0</accession>
<keyword evidence="6" id="KW-1185">Reference proteome</keyword>
<name>A0A1M4MZK0_9RHOB</name>
<gene>
    <name evidence="5" type="ORF">KARMA_2248</name>
</gene>
<evidence type="ECO:0000313" key="6">
    <source>
        <dbReference type="Proteomes" id="UP000184085"/>
    </source>
</evidence>
<dbReference type="Proteomes" id="UP000184085">
    <property type="component" value="Unassembled WGS sequence"/>
</dbReference>
<dbReference type="RefSeq" id="WP_072706671.1">
    <property type="nucleotide sequence ID" value="NZ_FMJB01000050.1"/>
</dbReference>
<evidence type="ECO:0000313" key="5">
    <source>
        <dbReference type="EMBL" id="SCM68040.1"/>
    </source>
</evidence>
<dbReference type="GO" id="GO:0016787">
    <property type="term" value="F:hydrolase activity"/>
    <property type="evidence" value="ECO:0007669"/>
    <property type="project" value="UniProtKB-KW"/>
</dbReference>
<dbReference type="Pfam" id="PF02626">
    <property type="entry name" value="CT_A_B"/>
    <property type="match status" value="1"/>
</dbReference>
<dbReference type="GO" id="GO:0005524">
    <property type="term" value="F:ATP binding"/>
    <property type="evidence" value="ECO:0007669"/>
    <property type="project" value="UniProtKB-KW"/>
</dbReference>
<dbReference type="AlphaFoldDB" id="A0A1M4MZK0"/>
<dbReference type="EMBL" id="FMJB01000050">
    <property type="protein sequence ID" value="SCM68040.1"/>
    <property type="molecule type" value="Genomic_DNA"/>
</dbReference>
<evidence type="ECO:0000256" key="3">
    <source>
        <dbReference type="ARBA" id="ARBA00022840"/>
    </source>
</evidence>
<keyword evidence="1" id="KW-0547">Nucleotide-binding</keyword>
<proteinExistence type="predicted"/>
<keyword evidence="2" id="KW-0378">Hydrolase</keyword>
<protein>
    <submittedName>
        <fullName evidence="5">Urea amidolyase</fullName>
    </submittedName>
</protein>
<evidence type="ECO:0000256" key="2">
    <source>
        <dbReference type="ARBA" id="ARBA00022801"/>
    </source>
</evidence>
<feature type="domain" description="Carboxyltransferase" evidence="4">
    <location>
        <begin position="25"/>
        <end position="297"/>
    </location>
</feature>